<dbReference type="PRINTS" id="PR00146">
    <property type="entry name" value="DHPICSNTHASE"/>
</dbReference>
<dbReference type="InterPro" id="IPR002220">
    <property type="entry name" value="DapA-like"/>
</dbReference>
<name>A0AA92BYX1_RHIRH</name>
<sequence>MVSTPLLNGVITPLITPFRGGEIDYLAFDHFIKWQVEQGIAGLLLHSLTGEGPTLSASERRALISRAVQLNRGRAVIIAQTGTYSTETTIRQTEEARELGADFALVVQPYYNRPTQKGIIHHFEQIARATRIPLILDNDPQHAGVAMKVETIETLLQITNIVGILKDTSDARTAPSPYEAIFGRPLHMTGGETNSPLMHRQRACCISPVANVIPDLIVRMQLLGQEGDATGFGVQLKRIIELAAALENGGDVASLKYAVACLRGIDNAVRLPLTPVDPEAARSIERSLRSLRVLRRQRFASSLVQEARVARAVLQPAISAEALISKSYSSIL</sequence>
<feature type="binding site" evidence="4">
    <location>
        <position position="49"/>
    </location>
    <ligand>
        <name>pyruvate</name>
        <dbReference type="ChEBI" id="CHEBI:15361"/>
    </ligand>
</feature>
<evidence type="ECO:0000256" key="3">
    <source>
        <dbReference type="PIRNR" id="PIRNR001365"/>
    </source>
</evidence>
<keyword evidence="2 3" id="KW-0456">Lyase</keyword>
<evidence type="ECO:0000313" key="5">
    <source>
        <dbReference type="EMBL" id="PVE50020.1"/>
    </source>
</evidence>
<protein>
    <submittedName>
        <fullName evidence="5">4-hydroxy-tetrahydrodipicolinate synthase</fullName>
    </submittedName>
</protein>
<dbReference type="PIRSF" id="PIRSF001365">
    <property type="entry name" value="DHDPS"/>
    <property type="match status" value="1"/>
</dbReference>
<reference evidence="5 6" key="1">
    <citation type="submission" date="2018-04" db="EMBL/GenBank/DDBJ databases">
        <authorList>
            <person name="Hagen T."/>
        </authorList>
    </citation>
    <scope>NUCLEOTIDE SEQUENCE [LARGE SCALE GENOMIC DNA]</scope>
    <source>
        <strain evidence="5 6">TPD7009</strain>
    </source>
</reference>
<evidence type="ECO:0000256" key="4">
    <source>
        <dbReference type="PIRSR" id="PIRSR001365-2"/>
    </source>
</evidence>
<dbReference type="SMART" id="SM01130">
    <property type="entry name" value="DHDPS"/>
    <property type="match status" value="1"/>
</dbReference>
<gene>
    <name evidence="5" type="ORF">DC430_22970</name>
</gene>
<proteinExistence type="inferred from homology"/>
<dbReference type="EMBL" id="QDFR01000014">
    <property type="protein sequence ID" value="PVE50020.1"/>
    <property type="molecule type" value="Genomic_DNA"/>
</dbReference>
<dbReference type="InterPro" id="IPR013785">
    <property type="entry name" value="Aldolase_TIM"/>
</dbReference>
<evidence type="ECO:0000313" key="6">
    <source>
        <dbReference type="Proteomes" id="UP000244335"/>
    </source>
</evidence>
<evidence type="ECO:0000256" key="2">
    <source>
        <dbReference type="ARBA" id="ARBA00023239"/>
    </source>
</evidence>
<accession>A0AA92BYX1</accession>
<evidence type="ECO:0000256" key="1">
    <source>
        <dbReference type="ARBA" id="ARBA00007592"/>
    </source>
</evidence>
<comment type="similarity">
    <text evidence="1 3">Belongs to the DapA family.</text>
</comment>
<dbReference type="Gene3D" id="3.20.20.70">
    <property type="entry name" value="Aldolase class I"/>
    <property type="match status" value="1"/>
</dbReference>
<dbReference type="SUPFAM" id="SSF51569">
    <property type="entry name" value="Aldolase"/>
    <property type="match status" value="1"/>
</dbReference>
<dbReference type="AlphaFoldDB" id="A0AA92BYX1"/>
<dbReference type="Proteomes" id="UP000244335">
    <property type="component" value="Unassembled WGS sequence"/>
</dbReference>
<dbReference type="Pfam" id="PF00701">
    <property type="entry name" value="DHDPS"/>
    <property type="match status" value="1"/>
</dbReference>
<dbReference type="PANTHER" id="PTHR12128">
    <property type="entry name" value="DIHYDRODIPICOLINATE SYNTHASE"/>
    <property type="match status" value="1"/>
</dbReference>
<dbReference type="PANTHER" id="PTHR12128:SF66">
    <property type="entry name" value="4-HYDROXY-2-OXOGLUTARATE ALDOLASE, MITOCHONDRIAL"/>
    <property type="match status" value="1"/>
</dbReference>
<dbReference type="GO" id="GO:0008840">
    <property type="term" value="F:4-hydroxy-tetrahydrodipicolinate synthase activity"/>
    <property type="evidence" value="ECO:0007669"/>
    <property type="project" value="TreeGrafter"/>
</dbReference>
<feature type="binding site" evidence="4">
    <location>
        <position position="206"/>
    </location>
    <ligand>
        <name>pyruvate</name>
        <dbReference type="ChEBI" id="CHEBI:15361"/>
    </ligand>
</feature>
<organism evidence="5 6">
    <name type="scientific">Rhizobium rhizogenes</name>
    <name type="common">Agrobacterium rhizogenes</name>
    <dbReference type="NCBI Taxonomy" id="359"/>
    <lineage>
        <taxon>Bacteria</taxon>
        <taxon>Pseudomonadati</taxon>
        <taxon>Pseudomonadota</taxon>
        <taxon>Alphaproteobacteria</taxon>
        <taxon>Hyphomicrobiales</taxon>
        <taxon>Rhizobiaceae</taxon>
        <taxon>Rhizobium/Agrobacterium group</taxon>
        <taxon>Rhizobium</taxon>
    </lineage>
</organism>
<comment type="caution">
    <text evidence="5">The sequence shown here is derived from an EMBL/GenBank/DDBJ whole genome shotgun (WGS) entry which is preliminary data.</text>
</comment>